<dbReference type="InterPro" id="IPR013325">
    <property type="entry name" value="RNA_pol_sigma_r2"/>
</dbReference>
<comment type="caution">
    <text evidence="9">The sequence shown here is derived from an EMBL/GenBank/DDBJ whole genome shotgun (WGS) entry which is preliminary data.</text>
</comment>
<organism evidence="9 10">
    <name type="scientific">Chitinimonas lacunae</name>
    <dbReference type="NCBI Taxonomy" id="1963018"/>
    <lineage>
        <taxon>Bacteria</taxon>
        <taxon>Pseudomonadati</taxon>
        <taxon>Pseudomonadota</taxon>
        <taxon>Betaproteobacteria</taxon>
        <taxon>Neisseriales</taxon>
        <taxon>Chitinibacteraceae</taxon>
        <taxon>Chitinimonas</taxon>
    </lineage>
</organism>
<dbReference type="NCBIfam" id="TIGR02937">
    <property type="entry name" value="sigma70-ECF"/>
    <property type="match status" value="1"/>
</dbReference>
<evidence type="ECO:0000256" key="5">
    <source>
        <dbReference type="ARBA" id="ARBA00023163"/>
    </source>
</evidence>
<dbReference type="Proteomes" id="UP001595791">
    <property type="component" value="Unassembled WGS sequence"/>
</dbReference>
<dbReference type="Pfam" id="PF08281">
    <property type="entry name" value="Sigma70_r4_2"/>
    <property type="match status" value="1"/>
</dbReference>
<evidence type="ECO:0000256" key="1">
    <source>
        <dbReference type="ARBA" id="ARBA00010641"/>
    </source>
</evidence>
<evidence type="ECO:0000259" key="8">
    <source>
        <dbReference type="Pfam" id="PF08281"/>
    </source>
</evidence>
<evidence type="ECO:0000259" key="7">
    <source>
        <dbReference type="Pfam" id="PF04542"/>
    </source>
</evidence>
<keyword evidence="2 6" id="KW-0805">Transcription regulation</keyword>
<feature type="domain" description="RNA polymerase sigma-70 region 2" evidence="7">
    <location>
        <begin position="26"/>
        <end position="91"/>
    </location>
</feature>
<proteinExistence type="inferred from homology"/>
<keyword evidence="5 6" id="KW-0804">Transcription</keyword>
<dbReference type="PANTHER" id="PTHR43133:SF8">
    <property type="entry name" value="RNA POLYMERASE SIGMA FACTOR HI_1459-RELATED"/>
    <property type="match status" value="1"/>
</dbReference>
<evidence type="ECO:0000256" key="2">
    <source>
        <dbReference type="ARBA" id="ARBA00023015"/>
    </source>
</evidence>
<dbReference type="SUPFAM" id="SSF88946">
    <property type="entry name" value="Sigma2 domain of RNA polymerase sigma factors"/>
    <property type="match status" value="1"/>
</dbReference>
<evidence type="ECO:0000256" key="3">
    <source>
        <dbReference type="ARBA" id="ARBA00023082"/>
    </source>
</evidence>
<evidence type="ECO:0000256" key="4">
    <source>
        <dbReference type="ARBA" id="ARBA00023125"/>
    </source>
</evidence>
<evidence type="ECO:0000313" key="10">
    <source>
        <dbReference type="Proteomes" id="UP001595791"/>
    </source>
</evidence>
<keyword evidence="4 6" id="KW-0238">DNA-binding</keyword>
<dbReference type="InterPro" id="IPR014284">
    <property type="entry name" value="RNA_pol_sigma-70_dom"/>
</dbReference>
<dbReference type="InterPro" id="IPR036388">
    <property type="entry name" value="WH-like_DNA-bd_sf"/>
</dbReference>
<dbReference type="InterPro" id="IPR039425">
    <property type="entry name" value="RNA_pol_sigma-70-like"/>
</dbReference>
<comment type="similarity">
    <text evidence="1 6">Belongs to the sigma-70 factor family. ECF subfamily.</text>
</comment>
<name>A0ABV8MSE0_9NEIS</name>
<reference evidence="10" key="1">
    <citation type="journal article" date="2019" name="Int. J. Syst. Evol. Microbiol.">
        <title>The Global Catalogue of Microorganisms (GCM) 10K type strain sequencing project: providing services to taxonomists for standard genome sequencing and annotation.</title>
        <authorList>
            <consortium name="The Broad Institute Genomics Platform"/>
            <consortium name="The Broad Institute Genome Sequencing Center for Infectious Disease"/>
            <person name="Wu L."/>
            <person name="Ma J."/>
        </authorList>
    </citation>
    <scope>NUCLEOTIDE SEQUENCE [LARGE SCALE GENOMIC DNA]</scope>
    <source>
        <strain evidence="10">LMG 29894</strain>
    </source>
</reference>
<feature type="domain" description="RNA polymerase sigma factor 70 region 4 type 2" evidence="8">
    <location>
        <begin position="121"/>
        <end position="172"/>
    </location>
</feature>
<dbReference type="Gene3D" id="1.10.10.10">
    <property type="entry name" value="Winged helix-like DNA-binding domain superfamily/Winged helix DNA-binding domain"/>
    <property type="match status" value="1"/>
</dbReference>
<dbReference type="Gene3D" id="1.10.1740.10">
    <property type="match status" value="1"/>
</dbReference>
<dbReference type="InterPro" id="IPR007627">
    <property type="entry name" value="RNA_pol_sigma70_r2"/>
</dbReference>
<accession>A0ABV8MSE0</accession>
<dbReference type="SUPFAM" id="SSF88659">
    <property type="entry name" value="Sigma3 and sigma4 domains of RNA polymerase sigma factors"/>
    <property type="match status" value="1"/>
</dbReference>
<protein>
    <recommendedName>
        <fullName evidence="6">RNA polymerase sigma factor</fullName>
    </recommendedName>
</protein>
<keyword evidence="10" id="KW-1185">Reference proteome</keyword>
<gene>
    <name evidence="9" type="ORF">ACFOW7_17635</name>
</gene>
<dbReference type="RefSeq" id="WP_378166799.1">
    <property type="nucleotide sequence ID" value="NZ_JBHSBU010000001.1"/>
</dbReference>
<dbReference type="InterPro" id="IPR013324">
    <property type="entry name" value="RNA_pol_sigma_r3/r4-like"/>
</dbReference>
<sequence length="185" mass="20952">MSQHHPEETRWLELARRGDRAAFASLVRLHQRAVRAQLRRLCSGDDGWADELAQEVFVSAWLALPSFRGEARLGTWLYRISYHAYLQARRARPLTVELDEQTLADHAGHSDPRQGSALRLDMDRALAQLSEGERAALIHCYHLDLSHEEAAQVLGLAVGTVKTHIARGKLRLRQLLASWESECCI</sequence>
<dbReference type="Pfam" id="PF04542">
    <property type="entry name" value="Sigma70_r2"/>
    <property type="match status" value="1"/>
</dbReference>
<dbReference type="InterPro" id="IPR013249">
    <property type="entry name" value="RNA_pol_sigma70_r4_t2"/>
</dbReference>
<dbReference type="CDD" id="cd06171">
    <property type="entry name" value="Sigma70_r4"/>
    <property type="match status" value="1"/>
</dbReference>
<dbReference type="PANTHER" id="PTHR43133">
    <property type="entry name" value="RNA POLYMERASE ECF-TYPE SIGMA FACTO"/>
    <property type="match status" value="1"/>
</dbReference>
<dbReference type="PROSITE" id="PS01063">
    <property type="entry name" value="SIGMA70_ECF"/>
    <property type="match status" value="1"/>
</dbReference>
<dbReference type="EMBL" id="JBHSBU010000001">
    <property type="protein sequence ID" value="MFC4161163.1"/>
    <property type="molecule type" value="Genomic_DNA"/>
</dbReference>
<keyword evidence="3 6" id="KW-0731">Sigma factor</keyword>
<evidence type="ECO:0000313" key="9">
    <source>
        <dbReference type="EMBL" id="MFC4161163.1"/>
    </source>
</evidence>
<dbReference type="InterPro" id="IPR000838">
    <property type="entry name" value="RNA_pol_sigma70_ECF_CS"/>
</dbReference>
<evidence type="ECO:0000256" key="6">
    <source>
        <dbReference type="RuleBase" id="RU000716"/>
    </source>
</evidence>